<evidence type="ECO:0000313" key="5">
    <source>
        <dbReference type="EMBL" id="PCO04711.1"/>
    </source>
</evidence>
<dbReference type="Gene3D" id="2.40.160.210">
    <property type="entry name" value="Acyl-CoA thioesterase, double hotdog domain"/>
    <property type="match status" value="1"/>
</dbReference>
<dbReference type="PANTHER" id="PTHR11066:SF34">
    <property type="entry name" value="ACYL-COENZYME A THIOESTERASE 8"/>
    <property type="match status" value="1"/>
</dbReference>
<gene>
    <name evidence="5" type="ORF">AWR36_011945</name>
</gene>
<dbReference type="InterPro" id="IPR029069">
    <property type="entry name" value="HotDog_dom_sf"/>
</dbReference>
<evidence type="ECO:0000313" key="6">
    <source>
        <dbReference type="Proteomes" id="UP000218427"/>
    </source>
</evidence>
<dbReference type="SUPFAM" id="SSF54637">
    <property type="entry name" value="Thioesterase/thiol ester dehydrase-isomerase"/>
    <property type="match status" value="2"/>
</dbReference>
<reference evidence="5" key="1">
    <citation type="submission" date="2017-08" db="EMBL/GenBank/DDBJ databases">
        <title>Microbulbifer marisrubri sp. nov., a halophilic alphaproteobacterium isolated from marine sediment of the Yellow Sea, China.</title>
        <authorList>
            <person name="Zhang G."/>
            <person name="Xiong Q."/>
        </authorList>
    </citation>
    <scope>NUCLEOTIDE SEQUENCE [LARGE SCALE GENOMIC DNA]</scope>
    <source>
        <strain evidence="5">WRN-8</strain>
    </source>
</reference>
<evidence type="ECO:0000259" key="4">
    <source>
        <dbReference type="Pfam" id="PF20789"/>
    </source>
</evidence>
<dbReference type="Proteomes" id="UP000218427">
    <property type="component" value="Unassembled WGS sequence"/>
</dbReference>
<dbReference type="PANTHER" id="PTHR11066">
    <property type="entry name" value="ACYL-COA THIOESTERASE"/>
    <property type="match status" value="1"/>
</dbReference>
<evidence type="ECO:0000256" key="1">
    <source>
        <dbReference type="ARBA" id="ARBA00006538"/>
    </source>
</evidence>
<dbReference type="Pfam" id="PF13622">
    <property type="entry name" value="4HBT_3"/>
    <property type="match status" value="1"/>
</dbReference>
<dbReference type="Pfam" id="PF20789">
    <property type="entry name" value="4HBT_3C"/>
    <property type="match status" value="1"/>
</dbReference>
<keyword evidence="6" id="KW-1185">Reference proteome</keyword>
<feature type="domain" description="Acyl-CoA thioesterase-like C-terminal" evidence="4">
    <location>
        <begin position="122"/>
        <end position="262"/>
    </location>
</feature>
<proteinExistence type="inferred from homology"/>
<evidence type="ECO:0000259" key="3">
    <source>
        <dbReference type="Pfam" id="PF13622"/>
    </source>
</evidence>
<dbReference type="InterPro" id="IPR049450">
    <property type="entry name" value="ACOT8-like_C"/>
</dbReference>
<evidence type="ECO:0000256" key="2">
    <source>
        <dbReference type="ARBA" id="ARBA00022801"/>
    </source>
</evidence>
<comment type="caution">
    <text evidence="5">The sequence shown here is derived from an EMBL/GenBank/DDBJ whole genome shotgun (WGS) entry which is preliminary data.</text>
</comment>
<keyword evidence="2" id="KW-0378">Hydrolase</keyword>
<dbReference type="InterPro" id="IPR049449">
    <property type="entry name" value="TesB_ACOT8-like_N"/>
</dbReference>
<organism evidence="5 6">
    <name type="scientific">Microbulbifer flavimaris</name>
    <dbReference type="NCBI Taxonomy" id="1781068"/>
    <lineage>
        <taxon>Bacteria</taxon>
        <taxon>Pseudomonadati</taxon>
        <taxon>Pseudomonadota</taxon>
        <taxon>Gammaproteobacteria</taxon>
        <taxon>Cellvibrionales</taxon>
        <taxon>Microbulbiferaceae</taxon>
        <taxon>Microbulbifer</taxon>
    </lineage>
</organism>
<comment type="similarity">
    <text evidence="1">Belongs to the C/M/P thioester hydrolase family.</text>
</comment>
<dbReference type="EMBL" id="LRFG02000004">
    <property type="protein sequence ID" value="PCO04711.1"/>
    <property type="molecule type" value="Genomic_DNA"/>
</dbReference>
<accession>A0ABX4HXA5</accession>
<dbReference type="RefSeq" id="WP_067085236.1">
    <property type="nucleotide sequence ID" value="NZ_LRFG02000004.1"/>
</dbReference>
<protein>
    <submittedName>
        <fullName evidence="5">Thioesterase family protein</fullName>
    </submittedName>
</protein>
<sequence>MEFDRLFPNWRSGGAVHIPEGWAQGRATFGGLVAAMLHEPMSGRVSGDASLRSITFSFIAPAEPGDLQLDTDVLRAGKSVTQVEGRALQNGQPVLAALASFGCGRQSSVHAEMAPAPEFPSPDQCPALPDIPGLVPEFTRHFDYRFARGAMPFSGSHVRELGGWVRFRHEETSGAPAAIGHLLALIDAWPPALLPMLSQPAPASSLTWTIEFMEPLSDKPATEWWQYLAEVEQAADGYGVIGAKLWDSSGRLCAFTRQTVTVFG</sequence>
<dbReference type="InterPro" id="IPR042171">
    <property type="entry name" value="Acyl-CoA_hotdog"/>
</dbReference>
<feature type="domain" description="Acyl-CoA thioesterase-like N-terminal HotDog" evidence="3">
    <location>
        <begin position="18"/>
        <end position="102"/>
    </location>
</feature>
<dbReference type="InterPro" id="IPR003703">
    <property type="entry name" value="Acyl_CoA_thio"/>
</dbReference>
<name>A0ABX4HXA5_9GAMM</name>